<accession>A0AAD4Z6W3</accession>
<feature type="transmembrane region" description="Helical" evidence="1">
    <location>
        <begin position="284"/>
        <end position="305"/>
    </location>
</feature>
<dbReference type="PANTHER" id="PTHR36617:SF15">
    <property type="entry name" value="REVERSE TRANSCRIPTASE ZINC-BINDING DOMAIN-CONTAINING PROTEIN"/>
    <property type="match status" value="1"/>
</dbReference>
<feature type="domain" description="Reverse transcriptase zinc-binding" evidence="2">
    <location>
        <begin position="193"/>
        <end position="280"/>
    </location>
</feature>
<keyword evidence="1" id="KW-0472">Membrane</keyword>
<sequence>MNSCCRRFFWGNSIKVPLVAWKDICLPQSLGGLGVKSAALFNKAALAKLGWICLTDSSNWWAQIMLKKYLKNEGFLVTAKKTSHSSTWKAILEARFVLHKGIRWIVGNGQSIPFWTANWVFPFPLLDLIHVFLRNNLNLNAKVSDFIQNQAWNYDKLSQVIDDDVIEKILTIPLPFYPLQDKLIWGPAPNGNFSIKSAYNLQVQDEQSHPKAPILKKMWSLILPPKVKLFSWLLIRKRLQVRSHLYKFLPNINPECPLCKNHMETINHLFFKCQFALNIWRCTYFSLTMLIRILMALSGWLCYLIPRLPMAHMFFPKLFFYAGKSGKPGTTAFLKTSIPIQLEPSLTPSRLWDRGLPLSCSVPFYFDLVGPACPRGFRL</sequence>
<dbReference type="Proteomes" id="UP001054821">
    <property type="component" value="Chromosome 4"/>
</dbReference>
<keyword evidence="1" id="KW-0812">Transmembrane</keyword>
<dbReference type="AlphaFoldDB" id="A0AAD4Z6W3"/>
<gene>
    <name evidence="3" type="ORF">L3X38_024837</name>
</gene>
<comment type="caution">
    <text evidence="3">The sequence shown here is derived from an EMBL/GenBank/DDBJ whole genome shotgun (WGS) entry which is preliminary data.</text>
</comment>
<keyword evidence="1" id="KW-1133">Transmembrane helix</keyword>
<organism evidence="3 4">
    <name type="scientific">Prunus dulcis</name>
    <name type="common">Almond</name>
    <name type="synonym">Amygdalus dulcis</name>
    <dbReference type="NCBI Taxonomy" id="3755"/>
    <lineage>
        <taxon>Eukaryota</taxon>
        <taxon>Viridiplantae</taxon>
        <taxon>Streptophyta</taxon>
        <taxon>Embryophyta</taxon>
        <taxon>Tracheophyta</taxon>
        <taxon>Spermatophyta</taxon>
        <taxon>Magnoliopsida</taxon>
        <taxon>eudicotyledons</taxon>
        <taxon>Gunneridae</taxon>
        <taxon>Pentapetalae</taxon>
        <taxon>rosids</taxon>
        <taxon>fabids</taxon>
        <taxon>Rosales</taxon>
        <taxon>Rosaceae</taxon>
        <taxon>Amygdaloideae</taxon>
        <taxon>Amygdaleae</taxon>
        <taxon>Prunus</taxon>
    </lineage>
</organism>
<evidence type="ECO:0000259" key="2">
    <source>
        <dbReference type="Pfam" id="PF13966"/>
    </source>
</evidence>
<dbReference type="PANTHER" id="PTHR36617">
    <property type="entry name" value="PROTEIN, PUTATIVE-RELATED"/>
    <property type="match status" value="1"/>
</dbReference>
<protein>
    <recommendedName>
        <fullName evidence="2">Reverse transcriptase zinc-binding domain-containing protein</fullName>
    </recommendedName>
</protein>
<dbReference type="Pfam" id="PF13966">
    <property type="entry name" value="zf-RVT"/>
    <property type="match status" value="1"/>
</dbReference>
<dbReference type="EMBL" id="JAJFAZ020000004">
    <property type="protein sequence ID" value="KAI5334704.1"/>
    <property type="molecule type" value="Genomic_DNA"/>
</dbReference>
<reference evidence="3 4" key="1">
    <citation type="journal article" date="2022" name="G3 (Bethesda)">
        <title>Whole-genome sequence and methylome profiling of the almond [Prunus dulcis (Mill.) D.A. Webb] cultivar 'Nonpareil'.</title>
        <authorList>
            <person name="D'Amico-Willman K.M."/>
            <person name="Ouma W.Z."/>
            <person name="Meulia T."/>
            <person name="Sideli G.M."/>
            <person name="Gradziel T.M."/>
            <person name="Fresnedo-Ramirez J."/>
        </authorList>
    </citation>
    <scope>NUCLEOTIDE SEQUENCE [LARGE SCALE GENOMIC DNA]</scope>
    <source>
        <strain evidence="3">Clone GOH B32 T37-40</strain>
    </source>
</reference>
<evidence type="ECO:0000256" key="1">
    <source>
        <dbReference type="SAM" id="Phobius"/>
    </source>
</evidence>
<proteinExistence type="predicted"/>
<evidence type="ECO:0000313" key="3">
    <source>
        <dbReference type="EMBL" id="KAI5334704.1"/>
    </source>
</evidence>
<name>A0AAD4Z6W3_PRUDU</name>
<dbReference type="InterPro" id="IPR026960">
    <property type="entry name" value="RVT-Znf"/>
</dbReference>
<evidence type="ECO:0000313" key="4">
    <source>
        <dbReference type="Proteomes" id="UP001054821"/>
    </source>
</evidence>
<keyword evidence="4" id="KW-1185">Reference proteome</keyword>